<protein>
    <submittedName>
        <fullName evidence="1">Uncharacterized protein</fullName>
    </submittedName>
</protein>
<dbReference type="GO" id="GO:0006044">
    <property type="term" value="P:N-acetylglucosamine metabolic process"/>
    <property type="evidence" value="ECO:0007669"/>
    <property type="project" value="TreeGrafter"/>
</dbReference>
<gene>
    <name evidence="1" type="ORF">LCGC14_1163810</name>
</gene>
<dbReference type="InterPro" id="IPR006813">
    <property type="entry name" value="Glyco_trans_17"/>
</dbReference>
<comment type="caution">
    <text evidence="1">The sequence shown here is derived from an EMBL/GenBank/DDBJ whole genome shotgun (WGS) entry which is preliminary data.</text>
</comment>
<proteinExistence type="predicted"/>
<dbReference type="PANTHER" id="PTHR12224">
    <property type="entry name" value="BETA-1,4-MANNOSYL-GLYCOPROTEIN BETA-1,4-N-ACETYLGLUCOSAMINYL-TRANSFERASE"/>
    <property type="match status" value="1"/>
</dbReference>
<dbReference type="GO" id="GO:0016020">
    <property type="term" value="C:membrane"/>
    <property type="evidence" value="ECO:0007669"/>
    <property type="project" value="InterPro"/>
</dbReference>
<sequence length="271" mass="31797">MIIDCFAFFNELDVLEIRLRELAPVVDCFVLSEATRTFSGKEKPLYYGENKERFAEFAHKIHHVVIDDYEGLDQKDTWSMDWGQKQRGVDAMLRHCRPADDDLILLSDCDEIPRADAVRQFRGDWYGDMAVPLMPIFYYWLNCRQIGPFERCAKWVTRRFLRACRDDLRAVRTGRIGCDVTQGGWHFSYLTDVATKIQSWAHSEYNTPAIHDPAHIERCRQEGIDLFGRDFRYEFLDDLSYLPECIGQYPERFGHLIHPGFWPNGKREAAL</sequence>
<reference evidence="1" key="1">
    <citation type="journal article" date="2015" name="Nature">
        <title>Complex archaea that bridge the gap between prokaryotes and eukaryotes.</title>
        <authorList>
            <person name="Spang A."/>
            <person name="Saw J.H."/>
            <person name="Jorgensen S.L."/>
            <person name="Zaremba-Niedzwiedzka K."/>
            <person name="Martijn J."/>
            <person name="Lind A.E."/>
            <person name="van Eijk R."/>
            <person name="Schleper C."/>
            <person name="Guy L."/>
            <person name="Ettema T.J."/>
        </authorList>
    </citation>
    <scope>NUCLEOTIDE SEQUENCE</scope>
</reference>
<dbReference type="Pfam" id="PF04724">
    <property type="entry name" value="Glyco_transf_17"/>
    <property type="match status" value="1"/>
</dbReference>
<evidence type="ECO:0000313" key="1">
    <source>
        <dbReference type="EMBL" id="KKM97862.1"/>
    </source>
</evidence>
<organism evidence="1">
    <name type="scientific">marine sediment metagenome</name>
    <dbReference type="NCBI Taxonomy" id="412755"/>
    <lineage>
        <taxon>unclassified sequences</taxon>
        <taxon>metagenomes</taxon>
        <taxon>ecological metagenomes</taxon>
    </lineage>
</organism>
<dbReference type="AlphaFoldDB" id="A0A0F9PXG3"/>
<dbReference type="GO" id="GO:0003830">
    <property type="term" value="F:beta-1,4-mannosylglycoprotein 4-beta-N-acetylglucosaminyltransferase activity"/>
    <property type="evidence" value="ECO:0007669"/>
    <property type="project" value="InterPro"/>
</dbReference>
<dbReference type="EMBL" id="LAZR01005699">
    <property type="protein sequence ID" value="KKM97862.1"/>
    <property type="molecule type" value="Genomic_DNA"/>
</dbReference>
<name>A0A0F9PXG3_9ZZZZ</name>
<dbReference type="PANTHER" id="PTHR12224:SF0">
    <property type="entry name" value="BETA-1,4-MANNOSYL-GLYCOPROTEIN 4-BETA-N-ACETYLGLUCOSAMINYLTRANSFERASE"/>
    <property type="match status" value="1"/>
</dbReference>
<accession>A0A0F9PXG3</accession>